<accession>A0AAV7Y0H9</accession>
<dbReference type="CDD" id="cd01650">
    <property type="entry name" value="RT_nLTR_like"/>
    <property type="match status" value="1"/>
</dbReference>
<feature type="domain" description="Reverse transcriptase" evidence="1">
    <location>
        <begin position="132"/>
        <end position="397"/>
    </location>
</feature>
<dbReference type="Proteomes" id="UP001075354">
    <property type="component" value="Chromosome 3"/>
</dbReference>
<dbReference type="EMBL" id="JAPTSV010000003">
    <property type="protein sequence ID" value="KAJ1529973.1"/>
    <property type="molecule type" value="Genomic_DNA"/>
</dbReference>
<evidence type="ECO:0000313" key="2">
    <source>
        <dbReference type="EMBL" id="KAJ1529973.1"/>
    </source>
</evidence>
<dbReference type="InterPro" id="IPR000477">
    <property type="entry name" value="RT_dom"/>
</dbReference>
<evidence type="ECO:0000313" key="3">
    <source>
        <dbReference type="Proteomes" id="UP001075354"/>
    </source>
</evidence>
<name>A0AAV7Y0H9_9NEOP</name>
<organism evidence="2 3">
    <name type="scientific">Megalurothrips usitatus</name>
    <name type="common">bean blossom thrips</name>
    <dbReference type="NCBI Taxonomy" id="439358"/>
    <lineage>
        <taxon>Eukaryota</taxon>
        <taxon>Metazoa</taxon>
        <taxon>Ecdysozoa</taxon>
        <taxon>Arthropoda</taxon>
        <taxon>Hexapoda</taxon>
        <taxon>Insecta</taxon>
        <taxon>Pterygota</taxon>
        <taxon>Neoptera</taxon>
        <taxon>Paraneoptera</taxon>
        <taxon>Thysanoptera</taxon>
        <taxon>Terebrantia</taxon>
        <taxon>Thripoidea</taxon>
        <taxon>Thripidae</taxon>
        <taxon>Megalurothrips</taxon>
    </lineage>
</organism>
<dbReference type="PROSITE" id="PS50878">
    <property type="entry name" value="RT_POL"/>
    <property type="match status" value="1"/>
</dbReference>
<dbReference type="PANTHER" id="PTHR19446">
    <property type="entry name" value="REVERSE TRANSCRIPTASES"/>
    <property type="match status" value="1"/>
</dbReference>
<sequence>MHHVAAGLRRRLHGTIEAITDQDGRVLTDPDQIREHVRSHFAAVFAAPDEQATPPTPQLGGPDQWPNSQALGELSLLEDAVPEQVITEEENAAVLQPFTLEEVEAALRASPRGKSPGEDGITGEDFLAVMNAMMGRRAVAPSHKNGIMVLIPKSERGPESVKDLRPLTLLNVDGKVFSRALARRMSGMQRKILHPMQVQPGSDRTMQEALGDVRDAISYAEYSKTGLCVVALDIAGAFNNLKHGFLWQVLRRCGVSEELVLLLQSMYDGASTRISVNGVLTAAVQLLRGIRQGCPLSMLLYNIASSPLVRALVGRLQGLLLRDAKLVASAYVDDTVVLLRDQDDVPLLVETLQQFGEESGLHVNPAKSKALPVARWPRRALLPFPVVKEMTILGVTFTAKTSRLTAINWRRRIGALRSVLVSARLRAFNIIQRVAYLNTYALPLLWHLAQVTPLPPTTARDISGVMGKFLWAGKRVRVPFEVLILPKARGGLDLQDPLRKAAAMFVSRWISSQGSSTVTVSGEWLRSLREQHGNGEGRLPASVSHFREARRMLTAPGFPAGVDGRALTRALYSRAIEDVERTPRAMRGVSEVEQAVVWHRVHHKVLPVDVRATWFEAAHDVLPTAIRLQAANQAEAPDCPRCQEPEDVIHRLARCGPGRQEAWEWAASRVRAITGAAPSEDAIVRPSVDLPGGARDAAAIWVLGTAVHFLATRREVTAAAAADFLEKRKKGLAAGLRELL</sequence>
<comment type="caution">
    <text evidence="2">The sequence shown here is derived from an EMBL/GenBank/DDBJ whole genome shotgun (WGS) entry which is preliminary data.</text>
</comment>
<dbReference type="GO" id="GO:0071897">
    <property type="term" value="P:DNA biosynthetic process"/>
    <property type="evidence" value="ECO:0007669"/>
    <property type="project" value="UniProtKB-ARBA"/>
</dbReference>
<protein>
    <recommendedName>
        <fullName evidence="1">Reverse transcriptase domain-containing protein</fullName>
    </recommendedName>
</protein>
<gene>
    <name evidence="2" type="ORF">ONE63_006701</name>
</gene>
<dbReference type="InterPro" id="IPR043502">
    <property type="entry name" value="DNA/RNA_pol_sf"/>
</dbReference>
<dbReference type="Pfam" id="PF00078">
    <property type="entry name" value="RVT_1"/>
    <property type="match status" value="1"/>
</dbReference>
<dbReference type="AlphaFoldDB" id="A0AAV7Y0H9"/>
<proteinExistence type="predicted"/>
<evidence type="ECO:0000259" key="1">
    <source>
        <dbReference type="PROSITE" id="PS50878"/>
    </source>
</evidence>
<keyword evidence="3" id="KW-1185">Reference proteome</keyword>
<reference evidence="2" key="1">
    <citation type="submission" date="2022-12" db="EMBL/GenBank/DDBJ databases">
        <title>Chromosome-level genome assembly of the bean flower thrips Megalurothrips usitatus.</title>
        <authorList>
            <person name="Ma L."/>
            <person name="Liu Q."/>
            <person name="Li H."/>
            <person name="Cai W."/>
        </authorList>
    </citation>
    <scope>NUCLEOTIDE SEQUENCE</scope>
    <source>
        <strain evidence="2">Cailab_2022a</strain>
    </source>
</reference>
<dbReference type="SUPFAM" id="SSF56672">
    <property type="entry name" value="DNA/RNA polymerases"/>
    <property type="match status" value="1"/>
</dbReference>